<proteinExistence type="predicted"/>
<accession>A0A9N9IV80</accession>
<keyword evidence="2" id="KW-1185">Reference proteome</keyword>
<protein>
    <submittedName>
        <fullName evidence="1">4887_t:CDS:1</fullName>
    </submittedName>
</protein>
<dbReference type="AlphaFoldDB" id="A0A9N9IV80"/>
<comment type="caution">
    <text evidence="1">The sequence shown here is derived from an EMBL/GenBank/DDBJ whole genome shotgun (WGS) entry which is preliminary data.</text>
</comment>
<dbReference type="EMBL" id="CAJVPP010026089">
    <property type="protein sequence ID" value="CAG8753017.1"/>
    <property type="molecule type" value="Genomic_DNA"/>
</dbReference>
<gene>
    <name evidence="1" type="ORF">FMOSSE_LOCUS16751</name>
</gene>
<feature type="non-terminal residue" evidence="1">
    <location>
        <position position="1"/>
    </location>
</feature>
<feature type="non-terminal residue" evidence="1">
    <location>
        <position position="164"/>
    </location>
</feature>
<name>A0A9N9IV80_FUNMO</name>
<dbReference type="Proteomes" id="UP000789375">
    <property type="component" value="Unassembled WGS sequence"/>
</dbReference>
<reference evidence="1" key="1">
    <citation type="submission" date="2021-06" db="EMBL/GenBank/DDBJ databases">
        <authorList>
            <person name="Kallberg Y."/>
            <person name="Tangrot J."/>
            <person name="Rosling A."/>
        </authorList>
    </citation>
    <scope>NUCLEOTIDE SEQUENCE</scope>
    <source>
        <strain evidence="1">87-6 pot B 2015</strain>
    </source>
</reference>
<organism evidence="1 2">
    <name type="scientific">Funneliformis mosseae</name>
    <name type="common">Endomycorrhizal fungus</name>
    <name type="synonym">Glomus mosseae</name>
    <dbReference type="NCBI Taxonomy" id="27381"/>
    <lineage>
        <taxon>Eukaryota</taxon>
        <taxon>Fungi</taxon>
        <taxon>Fungi incertae sedis</taxon>
        <taxon>Mucoromycota</taxon>
        <taxon>Glomeromycotina</taxon>
        <taxon>Glomeromycetes</taxon>
        <taxon>Glomerales</taxon>
        <taxon>Glomeraceae</taxon>
        <taxon>Funneliformis</taxon>
    </lineage>
</organism>
<evidence type="ECO:0000313" key="1">
    <source>
        <dbReference type="EMBL" id="CAG8753017.1"/>
    </source>
</evidence>
<sequence>LDAQFYTNSTRVKKIESYNLTSDGFALKFTMYGCQTDCGWSFDLNVEKSTRKVTPVASKQLPYTCTENPTTWPVDLNTKVLNFGDTPDTDYPFSFNLAMHYCKNNYNIDNNTFITSKDDRNNLNCLYAYSDKIYDPKAIFDFETDGARWSFMGQKPAALSLAAT</sequence>
<evidence type="ECO:0000313" key="2">
    <source>
        <dbReference type="Proteomes" id="UP000789375"/>
    </source>
</evidence>